<keyword evidence="2" id="KW-1133">Transmembrane helix</keyword>
<dbReference type="Proteomes" id="UP000636960">
    <property type="component" value="Unassembled WGS sequence"/>
</dbReference>
<feature type="compositionally biased region" description="Low complexity" evidence="1">
    <location>
        <begin position="51"/>
        <end position="79"/>
    </location>
</feature>
<evidence type="ECO:0000256" key="1">
    <source>
        <dbReference type="SAM" id="MobiDB-lite"/>
    </source>
</evidence>
<feature type="region of interest" description="Disordered" evidence="1">
    <location>
        <begin position="47"/>
        <end position="115"/>
    </location>
</feature>
<feature type="transmembrane region" description="Helical" evidence="2">
    <location>
        <begin position="20"/>
        <end position="39"/>
    </location>
</feature>
<sequence>MSDVVTSPQRKRGRLKTVQLVVQTIGGVVAIVVALYGLYNTWSKERDQALPGPSASGPSSTVPTTVATAKPTEPTKPAAPTTPPEVTVPPGNLRPVDDPEPTAQPTTRPTTRPAAQTRKFALSVEPGIAYDLEDLGNYGWEGSDAGYADRDLYRTSETAGNNRLQGVQVPVDTTDTRKMNAVVSVPAGSGLSACSGKSTAGGGFVSLDTATKGTTFCVRTRAGRWALVVITRMAARDVAMDVAVTMPK</sequence>
<keyword evidence="2" id="KW-0812">Transmembrane</keyword>
<name>A0A919N1R1_9ACTN</name>
<evidence type="ECO:0000313" key="4">
    <source>
        <dbReference type="Proteomes" id="UP000636960"/>
    </source>
</evidence>
<dbReference type="EMBL" id="BOMV01000057">
    <property type="protein sequence ID" value="GIE97582.1"/>
    <property type="molecule type" value="Genomic_DNA"/>
</dbReference>
<comment type="caution">
    <text evidence="3">The sequence shown here is derived from an EMBL/GenBank/DDBJ whole genome shotgun (WGS) entry which is preliminary data.</text>
</comment>
<organism evidence="3 4">
    <name type="scientific">Paractinoplanes rishiriensis</name>
    <dbReference type="NCBI Taxonomy" id="1050105"/>
    <lineage>
        <taxon>Bacteria</taxon>
        <taxon>Bacillati</taxon>
        <taxon>Actinomycetota</taxon>
        <taxon>Actinomycetes</taxon>
        <taxon>Micromonosporales</taxon>
        <taxon>Micromonosporaceae</taxon>
        <taxon>Paractinoplanes</taxon>
    </lineage>
</organism>
<protein>
    <submittedName>
        <fullName evidence="3">Uncharacterized protein</fullName>
    </submittedName>
</protein>
<dbReference type="AlphaFoldDB" id="A0A919N1R1"/>
<reference evidence="3" key="1">
    <citation type="submission" date="2021-01" db="EMBL/GenBank/DDBJ databases">
        <title>Whole genome shotgun sequence of Actinoplanes rishiriensis NBRC 108556.</title>
        <authorList>
            <person name="Komaki H."/>
            <person name="Tamura T."/>
        </authorList>
    </citation>
    <scope>NUCLEOTIDE SEQUENCE</scope>
    <source>
        <strain evidence="3">NBRC 108556</strain>
    </source>
</reference>
<feature type="compositionally biased region" description="Low complexity" evidence="1">
    <location>
        <begin position="101"/>
        <end position="115"/>
    </location>
</feature>
<keyword evidence="4" id="KW-1185">Reference proteome</keyword>
<evidence type="ECO:0000313" key="3">
    <source>
        <dbReference type="EMBL" id="GIE97582.1"/>
    </source>
</evidence>
<accession>A0A919N1R1</accession>
<dbReference type="RefSeq" id="WP_203784629.1">
    <property type="nucleotide sequence ID" value="NZ_BOMV01000057.1"/>
</dbReference>
<gene>
    <name evidence="3" type="ORF">Ari01nite_50470</name>
</gene>
<evidence type="ECO:0000256" key="2">
    <source>
        <dbReference type="SAM" id="Phobius"/>
    </source>
</evidence>
<proteinExistence type="predicted"/>
<keyword evidence="2" id="KW-0472">Membrane</keyword>